<reference evidence="1 2" key="1">
    <citation type="journal article" date="2010" name="Nat. Biotechnol.">
        <title>Genome sequence of the model mushroom Schizophyllum commune.</title>
        <authorList>
            <person name="Ohm R.A."/>
            <person name="de Jong J.F."/>
            <person name="Lugones L.G."/>
            <person name="Aerts A."/>
            <person name="Kothe E."/>
            <person name="Stajich J.E."/>
            <person name="de Vries R.P."/>
            <person name="Record E."/>
            <person name="Levasseur A."/>
            <person name="Baker S.E."/>
            <person name="Bartholomew K.A."/>
            <person name="Coutinho P.M."/>
            <person name="Erdmann S."/>
            <person name="Fowler T.J."/>
            <person name="Gathman A.C."/>
            <person name="Lombard V."/>
            <person name="Henrissat B."/>
            <person name="Knabe N."/>
            <person name="Kuees U."/>
            <person name="Lilly W.W."/>
            <person name="Lindquist E."/>
            <person name="Lucas S."/>
            <person name="Magnuson J.K."/>
            <person name="Piumi F."/>
            <person name="Raudaskoski M."/>
            <person name="Salamov A."/>
            <person name="Schmutz J."/>
            <person name="Schwarze F.W.M.R."/>
            <person name="vanKuyk P.A."/>
            <person name="Horton J.S."/>
            <person name="Grigoriev I.V."/>
            <person name="Woesten H.A.B."/>
        </authorList>
    </citation>
    <scope>NUCLEOTIDE SEQUENCE [LARGE SCALE GENOMIC DNA]</scope>
    <source>
        <strain evidence="2">H4-8 / FGSC 9210</strain>
    </source>
</reference>
<dbReference type="GeneID" id="9589057"/>
<name>D8PMH8_SCHCM</name>
<evidence type="ECO:0000313" key="2">
    <source>
        <dbReference type="Proteomes" id="UP000007431"/>
    </source>
</evidence>
<accession>D8PMH8</accession>
<dbReference type="RefSeq" id="XP_003037045.1">
    <property type="nucleotide sequence ID" value="XM_003036999.1"/>
</dbReference>
<dbReference type="OrthoDB" id="3543113at2759"/>
<dbReference type="EMBL" id="GL377302">
    <property type="protein sequence ID" value="EFJ02143.1"/>
    <property type="molecule type" value="Genomic_DNA"/>
</dbReference>
<dbReference type="VEuPathDB" id="FungiDB:SCHCODRAFT_02486319"/>
<dbReference type="AlphaFoldDB" id="D8PMH8"/>
<keyword evidence="2" id="KW-1185">Reference proteome</keyword>
<gene>
    <name evidence="1" type="ORF">SCHCODRAFT_231136</name>
</gene>
<dbReference type="InParanoid" id="D8PMH8"/>
<dbReference type="HOGENOM" id="CLU_1256682_0_0_1"/>
<dbReference type="KEGG" id="scm:SCHCO_02486319"/>
<evidence type="ECO:0008006" key="3">
    <source>
        <dbReference type="Google" id="ProtNLM"/>
    </source>
</evidence>
<protein>
    <recommendedName>
        <fullName evidence="3">F-box domain-containing protein</fullName>
    </recommendedName>
</protein>
<sequence>MREVEIYFEGLDAATVDGDHWLRAPLDMPTMRILSGLRELTSLWLDVTLGSALTDGDYAELTRWWPHLLGFDVSTISMLRLSEGQEQTPATLHTLVHFADNCPHLERLSVPLSTDLDLDEGPHINRKMYGRRTRKHPLVSLDVGDSPLEPGSENDIVLLLCSLFPGLRDPDFSILRFEGDEPWSAGWQGVESRLNLLRQMARYEDIERRLEDGTLVLDDN</sequence>
<organism evidence="2">
    <name type="scientific">Schizophyllum commune (strain H4-8 / FGSC 9210)</name>
    <name type="common">Split gill fungus</name>
    <dbReference type="NCBI Taxonomy" id="578458"/>
    <lineage>
        <taxon>Eukaryota</taxon>
        <taxon>Fungi</taxon>
        <taxon>Dikarya</taxon>
        <taxon>Basidiomycota</taxon>
        <taxon>Agaricomycotina</taxon>
        <taxon>Agaricomycetes</taxon>
        <taxon>Agaricomycetidae</taxon>
        <taxon>Agaricales</taxon>
        <taxon>Schizophyllaceae</taxon>
        <taxon>Schizophyllum</taxon>
    </lineage>
</organism>
<proteinExistence type="predicted"/>
<evidence type="ECO:0000313" key="1">
    <source>
        <dbReference type="EMBL" id="EFJ02143.1"/>
    </source>
</evidence>
<dbReference type="Proteomes" id="UP000007431">
    <property type="component" value="Unassembled WGS sequence"/>
</dbReference>